<protein>
    <recommendedName>
        <fullName evidence="5">HTH lysR-type domain-containing protein</fullName>
    </recommendedName>
</protein>
<dbReference type="Gene3D" id="1.10.10.10">
    <property type="entry name" value="Winged helix-like DNA-binding domain superfamily/Winged helix DNA-binding domain"/>
    <property type="match status" value="1"/>
</dbReference>
<evidence type="ECO:0000256" key="3">
    <source>
        <dbReference type="ARBA" id="ARBA00023125"/>
    </source>
</evidence>
<dbReference type="PANTHER" id="PTHR30419">
    <property type="entry name" value="HTH-TYPE TRANSCRIPTIONAL REGULATOR YBHD"/>
    <property type="match status" value="1"/>
</dbReference>
<evidence type="ECO:0000256" key="1">
    <source>
        <dbReference type="ARBA" id="ARBA00009437"/>
    </source>
</evidence>
<dbReference type="GO" id="GO:0003677">
    <property type="term" value="F:DNA binding"/>
    <property type="evidence" value="ECO:0007669"/>
    <property type="project" value="UniProtKB-KW"/>
</dbReference>
<dbReference type="Pfam" id="PF00126">
    <property type="entry name" value="HTH_1"/>
    <property type="match status" value="1"/>
</dbReference>
<dbReference type="GO" id="GO:0005829">
    <property type="term" value="C:cytosol"/>
    <property type="evidence" value="ECO:0007669"/>
    <property type="project" value="TreeGrafter"/>
</dbReference>
<dbReference type="InterPro" id="IPR050950">
    <property type="entry name" value="HTH-type_LysR_regulators"/>
</dbReference>
<keyword evidence="2" id="KW-0805">Transcription regulation</keyword>
<organism evidence="6 7">
    <name type="scientific">Candidimonas nitroreducens</name>
    <dbReference type="NCBI Taxonomy" id="683354"/>
    <lineage>
        <taxon>Bacteria</taxon>
        <taxon>Pseudomonadati</taxon>
        <taxon>Pseudomonadota</taxon>
        <taxon>Betaproteobacteria</taxon>
        <taxon>Burkholderiales</taxon>
        <taxon>Alcaligenaceae</taxon>
        <taxon>Candidimonas</taxon>
    </lineage>
</organism>
<dbReference type="InterPro" id="IPR036388">
    <property type="entry name" value="WH-like_DNA-bd_sf"/>
</dbReference>
<evidence type="ECO:0000259" key="5">
    <source>
        <dbReference type="PROSITE" id="PS50931"/>
    </source>
</evidence>
<keyword evidence="7" id="KW-1185">Reference proteome</keyword>
<evidence type="ECO:0000313" key="7">
    <source>
        <dbReference type="Proteomes" id="UP000214603"/>
    </source>
</evidence>
<sequence>MVFGFDQVRLPEHVMNLNIRQLEAFVCLVRMGSFSKAASQLNISQAGLSILIKKLEEKLGVKLAERTPRNLNITANGLLLLPIAERILNDSKTILSIGKGGLTDYPSSVSLALTPTLATTLLPDVLKSFHNLYPRVTAVFRECTNERLVAEMHSNEVEFGLGFGMESSKGLDCRSIAEDELVMICAADHALAHKNRVSWADVIHCPVIMSAGSLTRATVNDTLLEIDRALTPIYAPSSLLTAIELARKGLGIAIVSSSVRPALAGTQMVLRTVHDPIIKRDMKVITRSGFTLSEPSQAFIRIFVEALNSVEW</sequence>
<dbReference type="PRINTS" id="PR00039">
    <property type="entry name" value="HTHLYSR"/>
</dbReference>
<comment type="similarity">
    <text evidence="1">Belongs to the LysR transcriptional regulatory family.</text>
</comment>
<feature type="domain" description="HTH lysR-type" evidence="5">
    <location>
        <begin position="17"/>
        <end position="74"/>
    </location>
</feature>
<evidence type="ECO:0000256" key="2">
    <source>
        <dbReference type="ARBA" id="ARBA00023015"/>
    </source>
</evidence>
<proteinExistence type="inferred from homology"/>
<dbReference type="SUPFAM" id="SSF46785">
    <property type="entry name" value="Winged helix' DNA-binding domain"/>
    <property type="match status" value="1"/>
</dbReference>
<evidence type="ECO:0000313" key="6">
    <source>
        <dbReference type="EMBL" id="OWT57631.1"/>
    </source>
</evidence>
<reference evidence="7" key="1">
    <citation type="submission" date="2017-06" db="EMBL/GenBank/DDBJ databases">
        <title>Herbaspirillum phytohormonus sp. nov., isolated from the root nodule of Robinia pseudoacacia in lead-zinc mine.</title>
        <authorList>
            <person name="Fan M."/>
            <person name="Lin Y."/>
        </authorList>
    </citation>
    <scope>NUCLEOTIDE SEQUENCE [LARGE SCALE GENOMIC DNA]</scope>
    <source>
        <strain evidence="7">SC-089</strain>
    </source>
</reference>
<dbReference type="EMBL" id="NJIH01000009">
    <property type="protein sequence ID" value="OWT57631.1"/>
    <property type="molecule type" value="Genomic_DNA"/>
</dbReference>
<dbReference type="Pfam" id="PF03466">
    <property type="entry name" value="LysR_substrate"/>
    <property type="match status" value="1"/>
</dbReference>
<keyword evidence="4" id="KW-0804">Transcription</keyword>
<dbReference type="InterPro" id="IPR005119">
    <property type="entry name" value="LysR_subst-bd"/>
</dbReference>
<dbReference type="AlphaFoldDB" id="A0A225MDM0"/>
<dbReference type="PANTHER" id="PTHR30419:SF8">
    <property type="entry name" value="NITROGEN ASSIMILATION TRANSCRIPTIONAL ACTIVATOR-RELATED"/>
    <property type="match status" value="1"/>
</dbReference>
<name>A0A225MDM0_9BURK</name>
<dbReference type="GO" id="GO:0003700">
    <property type="term" value="F:DNA-binding transcription factor activity"/>
    <property type="evidence" value="ECO:0007669"/>
    <property type="project" value="InterPro"/>
</dbReference>
<accession>A0A225MDM0</accession>
<dbReference type="PROSITE" id="PS50931">
    <property type="entry name" value="HTH_LYSR"/>
    <property type="match status" value="1"/>
</dbReference>
<dbReference type="FunFam" id="1.10.10.10:FF:000001">
    <property type="entry name" value="LysR family transcriptional regulator"/>
    <property type="match status" value="1"/>
</dbReference>
<evidence type="ECO:0000256" key="4">
    <source>
        <dbReference type="ARBA" id="ARBA00023163"/>
    </source>
</evidence>
<dbReference type="Proteomes" id="UP000214603">
    <property type="component" value="Unassembled WGS sequence"/>
</dbReference>
<dbReference type="InterPro" id="IPR000847">
    <property type="entry name" value="LysR_HTH_N"/>
</dbReference>
<gene>
    <name evidence="6" type="ORF">CEY11_17245</name>
</gene>
<comment type="caution">
    <text evidence="6">The sequence shown here is derived from an EMBL/GenBank/DDBJ whole genome shotgun (WGS) entry which is preliminary data.</text>
</comment>
<dbReference type="InterPro" id="IPR036390">
    <property type="entry name" value="WH_DNA-bd_sf"/>
</dbReference>
<dbReference type="Gene3D" id="3.40.190.290">
    <property type="match status" value="1"/>
</dbReference>
<keyword evidence="3" id="KW-0238">DNA-binding</keyword>
<dbReference type="SUPFAM" id="SSF53850">
    <property type="entry name" value="Periplasmic binding protein-like II"/>
    <property type="match status" value="1"/>
</dbReference>